<dbReference type="EMBL" id="JAWDGP010006599">
    <property type="protein sequence ID" value="KAK3738266.1"/>
    <property type="molecule type" value="Genomic_DNA"/>
</dbReference>
<evidence type="ECO:0000313" key="1">
    <source>
        <dbReference type="EMBL" id="KAK3738266.1"/>
    </source>
</evidence>
<dbReference type="PANTHER" id="PTHR37984">
    <property type="entry name" value="PROTEIN CBG26694"/>
    <property type="match status" value="1"/>
</dbReference>
<dbReference type="AlphaFoldDB" id="A0AAE1CUY2"/>
<dbReference type="PANTHER" id="PTHR37984:SF5">
    <property type="entry name" value="PROTEIN NYNRIN-LIKE"/>
    <property type="match status" value="1"/>
</dbReference>
<dbReference type="InterPro" id="IPR036397">
    <property type="entry name" value="RNaseH_sf"/>
</dbReference>
<dbReference type="InterPro" id="IPR050951">
    <property type="entry name" value="Retrovirus_Pol_polyprotein"/>
</dbReference>
<organism evidence="1 2">
    <name type="scientific">Elysia crispata</name>
    <name type="common">lettuce slug</name>
    <dbReference type="NCBI Taxonomy" id="231223"/>
    <lineage>
        <taxon>Eukaryota</taxon>
        <taxon>Metazoa</taxon>
        <taxon>Spiralia</taxon>
        <taxon>Lophotrochozoa</taxon>
        <taxon>Mollusca</taxon>
        <taxon>Gastropoda</taxon>
        <taxon>Heterobranchia</taxon>
        <taxon>Euthyneura</taxon>
        <taxon>Panpulmonata</taxon>
        <taxon>Sacoglossa</taxon>
        <taxon>Placobranchoidea</taxon>
        <taxon>Plakobranchidae</taxon>
        <taxon>Elysia</taxon>
    </lineage>
</organism>
<keyword evidence="2" id="KW-1185">Reference proteome</keyword>
<sequence length="336" mass="37981">MITSPGPMAMSGTRQLPVPTPPVLSGNLKANWKVFRRDWTNLKLQATSKQENLKFGPVIKKRIDEAWLAAISNGLMKSHYVLAINDLDIRFTLDTGFVIINGDQFLANVRTGTCDLGVPGELALTTDPTKKPRQVPCRKEPFAVNERVQTEIEKLVQREPQALNNASIYNLPTLDDVLVEMKDARIFSKLDIKEAYRHRIKELRQRCVEKNIVLNDKTTAAEKKEIVFMGHITTEGISPDPAKNWEIDHKTSSPHHHQSNGEAEAAVKAVKTLIKKCKEANQDRFRALLEFRSTPQQFSNKSTVEILLGRKPRTLLPFANKQDANCTNINKALERR</sequence>
<proteinExistence type="predicted"/>
<dbReference type="InterPro" id="IPR043502">
    <property type="entry name" value="DNA/RNA_pol_sf"/>
</dbReference>
<gene>
    <name evidence="1" type="ORF">RRG08_039676</name>
</gene>
<dbReference type="InterPro" id="IPR043128">
    <property type="entry name" value="Rev_trsase/Diguanyl_cyclase"/>
</dbReference>
<dbReference type="GO" id="GO:0006259">
    <property type="term" value="P:DNA metabolic process"/>
    <property type="evidence" value="ECO:0007669"/>
    <property type="project" value="UniProtKB-ARBA"/>
</dbReference>
<reference evidence="1" key="1">
    <citation type="journal article" date="2023" name="G3 (Bethesda)">
        <title>A reference genome for the long-term kleptoplast-retaining sea slug Elysia crispata morphotype clarki.</title>
        <authorList>
            <person name="Eastman K.E."/>
            <person name="Pendleton A.L."/>
            <person name="Shaikh M.A."/>
            <person name="Suttiyut T."/>
            <person name="Ogas R."/>
            <person name="Tomko P."/>
            <person name="Gavelis G."/>
            <person name="Widhalm J.R."/>
            <person name="Wisecaver J.H."/>
        </authorList>
    </citation>
    <scope>NUCLEOTIDE SEQUENCE</scope>
    <source>
        <strain evidence="1">ECLA1</strain>
    </source>
</reference>
<comment type="caution">
    <text evidence="1">The sequence shown here is derived from an EMBL/GenBank/DDBJ whole genome shotgun (WGS) entry which is preliminary data.</text>
</comment>
<accession>A0AAE1CUY2</accession>
<protein>
    <submittedName>
        <fullName evidence="1">Uncharacterized protein</fullName>
    </submittedName>
</protein>
<dbReference type="Gene3D" id="3.30.70.270">
    <property type="match status" value="1"/>
</dbReference>
<dbReference type="Gene3D" id="3.30.420.10">
    <property type="entry name" value="Ribonuclease H-like superfamily/Ribonuclease H"/>
    <property type="match status" value="1"/>
</dbReference>
<dbReference type="Proteomes" id="UP001283361">
    <property type="component" value="Unassembled WGS sequence"/>
</dbReference>
<dbReference type="SUPFAM" id="SSF56672">
    <property type="entry name" value="DNA/RNA polymerases"/>
    <property type="match status" value="1"/>
</dbReference>
<name>A0AAE1CUY2_9GAST</name>
<dbReference type="GO" id="GO:0003676">
    <property type="term" value="F:nucleic acid binding"/>
    <property type="evidence" value="ECO:0007669"/>
    <property type="project" value="InterPro"/>
</dbReference>
<evidence type="ECO:0000313" key="2">
    <source>
        <dbReference type="Proteomes" id="UP001283361"/>
    </source>
</evidence>